<keyword evidence="4" id="KW-0997">Cell inner membrane</keyword>
<proteinExistence type="inferred from homology"/>
<dbReference type="NCBIfam" id="TIGR01730">
    <property type="entry name" value="RND_mfp"/>
    <property type="match status" value="1"/>
</dbReference>
<evidence type="ECO:0000256" key="2">
    <source>
        <dbReference type="ARBA" id="ARBA00009477"/>
    </source>
</evidence>
<evidence type="ECO:0000259" key="9">
    <source>
        <dbReference type="Pfam" id="PF25944"/>
    </source>
</evidence>
<feature type="coiled-coil region" evidence="6">
    <location>
        <begin position="116"/>
        <end position="143"/>
    </location>
</feature>
<dbReference type="EMBL" id="CP062804">
    <property type="protein sequence ID" value="QOT81458.1"/>
    <property type="molecule type" value="Genomic_DNA"/>
</dbReference>
<feature type="domain" description="Multidrug resistance protein MdtA-like barrel-sandwich hybrid" evidence="8">
    <location>
        <begin position="76"/>
        <end position="217"/>
    </location>
</feature>
<sequence>MQLPPISTRSRRAALASSALALILLGTLGLLQRSQSSHSPATAAPPPPVPVRLSRVEARDVPRQVESVGTVRSLRDVVVRAQIDGHLTRLYVVEGQQVTKGELLASLDDRPIQAALNQARATLEMTQAQLRIAELDLKRYKTLMGEDAIPRQTLDRQLALVEQLRATAQGNRAAIAAEEVRLSYTRIRSPISGRVGLRNVDEGNLVRMNDTEGLFTVTQIAPITVEFAMPQSALPVLQSLIRAGTPAAVQAISREAGTSVAQGRLLVIDSRVGTSNGAVRVKAEFDNSAGQLWPGQFVTVRLQTGLLHDALVSTPAVLRYGEQDKPYVFRLKPDSTVEIIPVNVLYQDRQQVVIDGVTAGDQLISDGQSRLRPGVRVTVPPATTKARI</sequence>
<accession>A0A7M2H9C9</accession>
<dbReference type="Pfam" id="PF25944">
    <property type="entry name" value="Beta-barrel_RND"/>
    <property type="match status" value="1"/>
</dbReference>
<dbReference type="PANTHER" id="PTHR30469:SF12">
    <property type="entry name" value="MULTIDRUG RESISTANCE PROTEIN MDTA"/>
    <property type="match status" value="1"/>
</dbReference>
<dbReference type="PANTHER" id="PTHR30469">
    <property type="entry name" value="MULTIDRUG RESISTANCE PROTEIN MDTA"/>
    <property type="match status" value="1"/>
</dbReference>
<keyword evidence="3" id="KW-1003">Cell membrane</keyword>
<evidence type="ECO:0000313" key="11">
    <source>
        <dbReference type="Proteomes" id="UP000397656"/>
    </source>
</evidence>
<name>A0A7M2H9C9_9BURK</name>
<feature type="domain" description="Multidrug resistance protein MdtA-like alpha-helical hairpin" evidence="7">
    <location>
        <begin position="116"/>
        <end position="185"/>
    </location>
</feature>
<evidence type="ECO:0000256" key="1">
    <source>
        <dbReference type="ARBA" id="ARBA00004236"/>
    </source>
</evidence>
<evidence type="ECO:0000259" key="7">
    <source>
        <dbReference type="Pfam" id="PF25876"/>
    </source>
</evidence>
<evidence type="ECO:0000313" key="10">
    <source>
        <dbReference type="EMBL" id="QOT81458.1"/>
    </source>
</evidence>
<dbReference type="Pfam" id="PF25917">
    <property type="entry name" value="BSH_RND"/>
    <property type="match status" value="1"/>
</dbReference>
<protein>
    <submittedName>
        <fullName evidence="10">Efflux RND transporter periplasmic adaptor subunit</fullName>
    </submittedName>
</protein>
<dbReference type="InterPro" id="IPR058624">
    <property type="entry name" value="MdtA-like_HH"/>
</dbReference>
<evidence type="ECO:0000256" key="6">
    <source>
        <dbReference type="SAM" id="Coils"/>
    </source>
</evidence>
<evidence type="ECO:0000256" key="5">
    <source>
        <dbReference type="ARBA" id="ARBA00023136"/>
    </source>
</evidence>
<keyword evidence="5" id="KW-0472">Membrane</keyword>
<dbReference type="GO" id="GO:0015562">
    <property type="term" value="F:efflux transmembrane transporter activity"/>
    <property type="evidence" value="ECO:0007669"/>
    <property type="project" value="TreeGrafter"/>
</dbReference>
<dbReference type="Gene3D" id="2.40.420.20">
    <property type="match status" value="1"/>
</dbReference>
<dbReference type="InterPro" id="IPR006143">
    <property type="entry name" value="RND_pump_MFP"/>
</dbReference>
<keyword evidence="6" id="KW-0175">Coiled coil</keyword>
<dbReference type="InterPro" id="IPR058625">
    <property type="entry name" value="MdtA-like_BSH"/>
</dbReference>
<dbReference type="Gene3D" id="2.40.50.100">
    <property type="match status" value="1"/>
</dbReference>
<dbReference type="Proteomes" id="UP000397656">
    <property type="component" value="Chromosome 2"/>
</dbReference>
<reference evidence="10 11" key="1">
    <citation type="submission" date="2020-10" db="EMBL/GenBank/DDBJ databases">
        <title>Complete genome sequence of Cupriavidus basilensis CCUG 49340T.</title>
        <authorList>
            <person name="Salva-Serra F."/>
            <person name="Donoso R.A."/>
            <person name="Cho K.H."/>
            <person name="Yoo J.A."/>
            <person name="Lee K."/>
            <person name="Yoon S.-H."/>
            <person name="Perez-Pantoja D."/>
            <person name="Moore E.R.B."/>
        </authorList>
    </citation>
    <scope>NUCLEOTIDE SEQUENCE [LARGE SCALE GENOMIC DNA]</scope>
    <source>
        <strain evidence="11">CCUG 49340</strain>
    </source>
</reference>
<evidence type="ECO:0000256" key="4">
    <source>
        <dbReference type="ARBA" id="ARBA00022519"/>
    </source>
</evidence>
<dbReference type="GO" id="GO:1990281">
    <property type="term" value="C:efflux pump complex"/>
    <property type="evidence" value="ECO:0007669"/>
    <property type="project" value="TreeGrafter"/>
</dbReference>
<dbReference type="Pfam" id="PF25876">
    <property type="entry name" value="HH_MFP_RND"/>
    <property type="match status" value="1"/>
</dbReference>
<evidence type="ECO:0000259" key="8">
    <source>
        <dbReference type="Pfam" id="PF25917"/>
    </source>
</evidence>
<dbReference type="InterPro" id="IPR058626">
    <property type="entry name" value="MdtA-like_b-barrel"/>
</dbReference>
<dbReference type="Gene3D" id="2.40.30.170">
    <property type="match status" value="1"/>
</dbReference>
<evidence type="ECO:0000256" key="3">
    <source>
        <dbReference type="ARBA" id="ARBA00022475"/>
    </source>
</evidence>
<dbReference type="SUPFAM" id="SSF111369">
    <property type="entry name" value="HlyD-like secretion proteins"/>
    <property type="match status" value="1"/>
</dbReference>
<comment type="subcellular location">
    <subcellularLocation>
        <location evidence="1">Cell membrane</location>
    </subcellularLocation>
</comment>
<organism evidence="10 11">
    <name type="scientific">Cupriavidus basilensis</name>
    <dbReference type="NCBI Taxonomy" id="68895"/>
    <lineage>
        <taxon>Bacteria</taxon>
        <taxon>Pseudomonadati</taxon>
        <taxon>Pseudomonadota</taxon>
        <taxon>Betaproteobacteria</taxon>
        <taxon>Burkholderiales</taxon>
        <taxon>Burkholderiaceae</taxon>
        <taxon>Cupriavidus</taxon>
    </lineage>
</organism>
<dbReference type="AlphaFoldDB" id="A0A7M2H9C9"/>
<dbReference type="Gene3D" id="1.10.287.470">
    <property type="entry name" value="Helix hairpin bin"/>
    <property type="match status" value="1"/>
</dbReference>
<gene>
    <name evidence="10" type="ORF">F7R26_032230</name>
</gene>
<comment type="similarity">
    <text evidence="2">Belongs to the membrane fusion protein (MFP) (TC 8.A.1) family.</text>
</comment>
<feature type="domain" description="Multidrug resistance protein MdtA-like beta-barrel" evidence="9">
    <location>
        <begin position="222"/>
        <end position="305"/>
    </location>
</feature>